<dbReference type="Proteomes" id="UP000253562">
    <property type="component" value="Unassembled WGS sequence"/>
</dbReference>
<dbReference type="PANTHER" id="PTHR42852:SF13">
    <property type="entry name" value="PROTEIN DIPZ"/>
    <property type="match status" value="1"/>
</dbReference>
<evidence type="ECO:0000313" key="3">
    <source>
        <dbReference type="EMBL" id="RCS44638.1"/>
    </source>
</evidence>
<dbReference type="OrthoDB" id="9799230at2"/>
<dbReference type="EMBL" id="QPEX01000034">
    <property type="protein sequence ID" value="RCS44638.1"/>
    <property type="molecule type" value="Genomic_DNA"/>
</dbReference>
<dbReference type="Pfam" id="PF00578">
    <property type="entry name" value="AhpC-TSA"/>
    <property type="match status" value="1"/>
</dbReference>
<proteinExistence type="predicted"/>
<feature type="chain" id="PRO_5016984987" description="Thioredoxin domain-containing protein" evidence="1">
    <location>
        <begin position="23"/>
        <end position="357"/>
    </location>
</feature>
<dbReference type="PANTHER" id="PTHR42852">
    <property type="entry name" value="THIOL:DISULFIDE INTERCHANGE PROTEIN DSBE"/>
    <property type="match status" value="1"/>
</dbReference>
<evidence type="ECO:0000313" key="4">
    <source>
        <dbReference type="Proteomes" id="UP000253562"/>
    </source>
</evidence>
<gene>
    <name evidence="3" type="ORF">DTL42_17095</name>
</gene>
<comment type="caution">
    <text evidence="3">The sequence shown here is derived from an EMBL/GenBank/DDBJ whole genome shotgun (WGS) entry which is preliminary data.</text>
</comment>
<feature type="signal peptide" evidence="1">
    <location>
        <begin position="1"/>
        <end position="22"/>
    </location>
</feature>
<dbReference type="InterPro" id="IPR050553">
    <property type="entry name" value="Thioredoxin_ResA/DsbE_sf"/>
</dbReference>
<dbReference type="SUPFAM" id="SSF52833">
    <property type="entry name" value="Thioredoxin-like"/>
    <property type="match status" value="1"/>
</dbReference>
<reference evidence="3 4" key="1">
    <citation type="submission" date="2018-07" db="EMBL/GenBank/DDBJ databases">
        <title>Comparative genomes isolates from brazilian mangrove.</title>
        <authorList>
            <person name="De Araujo J.E."/>
            <person name="Taketani R.G."/>
            <person name="Silva M.C.P."/>
            <person name="Lourenco M.V."/>
            <person name="Oliveira V.M."/>
            <person name="Andreote F.D."/>
        </authorList>
    </citation>
    <scope>NUCLEOTIDE SEQUENCE [LARGE SCALE GENOMIC DNA]</scope>
    <source>
        <strain evidence="3 4">HEX PRIS-MGV</strain>
    </source>
</reference>
<dbReference type="AlphaFoldDB" id="A0A368KN26"/>
<dbReference type="InterPro" id="IPR013766">
    <property type="entry name" value="Thioredoxin_domain"/>
</dbReference>
<dbReference type="PROSITE" id="PS51352">
    <property type="entry name" value="THIOREDOXIN_2"/>
    <property type="match status" value="1"/>
</dbReference>
<accession>A0A368KN26</accession>
<evidence type="ECO:0000256" key="1">
    <source>
        <dbReference type="SAM" id="SignalP"/>
    </source>
</evidence>
<dbReference type="GO" id="GO:0016491">
    <property type="term" value="F:oxidoreductase activity"/>
    <property type="evidence" value="ECO:0007669"/>
    <property type="project" value="InterPro"/>
</dbReference>
<name>A0A368KN26_9BACT</name>
<dbReference type="RefSeq" id="WP_114370171.1">
    <property type="nucleotide sequence ID" value="NZ_QPEX01000034.1"/>
</dbReference>
<dbReference type="InterPro" id="IPR000866">
    <property type="entry name" value="AhpC/TSA"/>
</dbReference>
<protein>
    <recommendedName>
        <fullName evidence="2">Thioredoxin domain-containing protein</fullName>
    </recommendedName>
</protein>
<feature type="domain" description="Thioredoxin" evidence="2">
    <location>
        <begin position="205"/>
        <end position="356"/>
    </location>
</feature>
<keyword evidence="1" id="KW-0732">Signal</keyword>
<dbReference type="GO" id="GO:0016209">
    <property type="term" value="F:antioxidant activity"/>
    <property type="evidence" value="ECO:0007669"/>
    <property type="project" value="InterPro"/>
</dbReference>
<dbReference type="Gene3D" id="3.40.30.10">
    <property type="entry name" value="Glutaredoxin"/>
    <property type="match status" value="1"/>
</dbReference>
<organism evidence="3 4">
    <name type="scientific">Bremerella cremea</name>
    <dbReference type="NCBI Taxonomy" id="1031537"/>
    <lineage>
        <taxon>Bacteria</taxon>
        <taxon>Pseudomonadati</taxon>
        <taxon>Planctomycetota</taxon>
        <taxon>Planctomycetia</taxon>
        <taxon>Pirellulales</taxon>
        <taxon>Pirellulaceae</taxon>
        <taxon>Bremerella</taxon>
    </lineage>
</organism>
<dbReference type="InterPro" id="IPR036249">
    <property type="entry name" value="Thioredoxin-like_sf"/>
</dbReference>
<sequence length="357" mass="40740">MRWGLLLIVLGLCGTTTGTVEAAETEPWNDPFWSLLHEPAAIAELQLNADQQQAFHALRDDLDLRFFPLRNQTKEVATAGTLKIIAEAREKLSDLLEPQQFQRYQELVLQRLGNDAFLHPLVVDRLKYNAAQQAKLEKISAETNEAAAALRQAVADQTKDRTAAQQEYTKLLERQQKKLLGVLTPIQQSALRKVVGQPFTGLKTSQPHFRAPDFSTAGEWLNSSPLSLKELRGKVVVVHFYAFGCINCIRNYPWYLEWSEKFKDQEVVIVGIHTPETNAEQNSASVRRKATEAKFRFPILIDAKKENWNAWGNSMWPCVYVIDKQGYLREQWAGELKWQGNDGEKYMRSKIEALLTE</sequence>
<evidence type="ECO:0000259" key="2">
    <source>
        <dbReference type="PROSITE" id="PS51352"/>
    </source>
</evidence>